<dbReference type="PANTHER" id="PTHR11730:SF60">
    <property type="entry name" value="RH50, ISOFORM D"/>
    <property type="match status" value="1"/>
</dbReference>
<feature type="transmembrane region" description="Helical" evidence="5">
    <location>
        <begin position="146"/>
        <end position="163"/>
    </location>
</feature>
<feature type="transmembrane region" description="Helical" evidence="5">
    <location>
        <begin position="234"/>
        <end position="257"/>
    </location>
</feature>
<feature type="transmembrane region" description="Helical" evidence="5">
    <location>
        <begin position="304"/>
        <end position="323"/>
    </location>
</feature>
<comment type="caution">
    <text evidence="7">The sequence shown here is derived from an EMBL/GenBank/DDBJ whole genome shotgun (WGS) entry which is preliminary data.</text>
</comment>
<gene>
    <name evidence="7" type="ORF">ADUPG1_012478</name>
</gene>
<dbReference type="Pfam" id="PF00909">
    <property type="entry name" value="Ammonium_transp"/>
    <property type="match status" value="1"/>
</dbReference>
<keyword evidence="8" id="KW-1185">Reference proteome</keyword>
<evidence type="ECO:0000256" key="5">
    <source>
        <dbReference type="SAM" id="Phobius"/>
    </source>
</evidence>
<protein>
    <recommendedName>
        <fullName evidence="6">Ammonium transporter AmtB-like domain-containing protein</fullName>
    </recommendedName>
</protein>
<sequence length="445" mass="47983">MGIVLRKSKKQFGAILALSTLELIILAIYGISSTPMDLTSGYSNVFALIAVFGIFGLLFVGFGMLMAFTSGFGLATLVITVLIGVFTVQYYPILIQFFEILFSDHPFETEFITFDWSALMFALANGSATCLISIGSIVGRASLPQYVVVIILEPIFAAINQALCETKIGISDIGGGMLVHMFGSVFGLFMSIGIGVIDKKSPVREEGVQSDIAGKDNVEFEAEEKEPEVTKPSLIVCVIGSFVLFIFWPFFTAGPAALDLVSATESFPFIAFSVYLALIGSMAASFIFSALFRSAGCRFEIEDIANAGLAGGVIISSICNYIQKPFYPLIIGFLAGLVSVCGYVFILPVLAKKVGLKDVCGILNLHCMPSIIGTLLSLIYIGKYSKYDLFESNGITVRDQVASMFTTLGLSSIPGFLVGIICGLVERLPKSQYFDDSTVINLEEY</sequence>
<dbReference type="EMBL" id="BQXS01012475">
    <property type="protein sequence ID" value="GKT23613.1"/>
    <property type="molecule type" value="Genomic_DNA"/>
</dbReference>
<dbReference type="SUPFAM" id="SSF111352">
    <property type="entry name" value="Ammonium transporter"/>
    <property type="match status" value="1"/>
</dbReference>
<keyword evidence="3 5" id="KW-1133">Transmembrane helix</keyword>
<accession>A0ABQ5JZK8</accession>
<evidence type="ECO:0000256" key="1">
    <source>
        <dbReference type="ARBA" id="ARBA00004141"/>
    </source>
</evidence>
<keyword evidence="2 5" id="KW-0812">Transmembrane</keyword>
<feature type="transmembrane region" description="Helical" evidence="5">
    <location>
        <begin position="401"/>
        <end position="425"/>
    </location>
</feature>
<evidence type="ECO:0000259" key="6">
    <source>
        <dbReference type="Pfam" id="PF00909"/>
    </source>
</evidence>
<feature type="transmembrane region" description="Helical" evidence="5">
    <location>
        <begin position="269"/>
        <end position="292"/>
    </location>
</feature>
<organism evidence="7 8">
    <name type="scientific">Aduncisulcus paluster</name>
    <dbReference type="NCBI Taxonomy" id="2918883"/>
    <lineage>
        <taxon>Eukaryota</taxon>
        <taxon>Metamonada</taxon>
        <taxon>Carpediemonas-like organisms</taxon>
        <taxon>Aduncisulcus</taxon>
    </lineage>
</organism>
<feature type="transmembrane region" description="Helical" evidence="5">
    <location>
        <begin position="111"/>
        <end position="134"/>
    </location>
</feature>
<evidence type="ECO:0000256" key="3">
    <source>
        <dbReference type="ARBA" id="ARBA00022989"/>
    </source>
</evidence>
<comment type="subcellular location">
    <subcellularLocation>
        <location evidence="1">Membrane</location>
        <topology evidence="1">Multi-pass membrane protein</topology>
    </subcellularLocation>
</comment>
<dbReference type="InterPro" id="IPR029020">
    <property type="entry name" value="Ammonium/urea_transptr"/>
</dbReference>
<feature type="transmembrane region" description="Helical" evidence="5">
    <location>
        <begin position="12"/>
        <end position="32"/>
    </location>
</feature>
<feature type="transmembrane region" description="Helical" evidence="5">
    <location>
        <begin position="329"/>
        <end position="350"/>
    </location>
</feature>
<feature type="transmembrane region" description="Helical" evidence="5">
    <location>
        <begin position="72"/>
        <end position="91"/>
    </location>
</feature>
<evidence type="ECO:0000313" key="8">
    <source>
        <dbReference type="Proteomes" id="UP001057375"/>
    </source>
</evidence>
<dbReference type="InterPro" id="IPR024041">
    <property type="entry name" value="NH4_transpt_AmtB-like_dom"/>
</dbReference>
<evidence type="ECO:0000313" key="7">
    <source>
        <dbReference type="EMBL" id="GKT23613.1"/>
    </source>
</evidence>
<name>A0ABQ5JZK8_9EUKA</name>
<dbReference type="Proteomes" id="UP001057375">
    <property type="component" value="Unassembled WGS sequence"/>
</dbReference>
<proteinExistence type="predicted"/>
<keyword evidence="4 5" id="KW-0472">Membrane</keyword>
<reference evidence="7" key="1">
    <citation type="submission" date="2022-03" db="EMBL/GenBank/DDBJ databases">
        <title>Draft genome sequence of Aduncisulcus paluster, a free-living microaerophilic Fornicata.</title>
        <authorList>
            <person name="Yuyama I."/>
            <person name="Kume K."/>
            <person name="Tamura T."/>
            <person name="Inagaki Y."/>
            <person name="Hashimoto T."/>
        </authorList>
    </citation>
    <scope>NUCLEOTIDE SEQUENCE</scope>
    <source>
        <strain evidence="7">NY0171</strain>
    </source>
</reference>
<feature type="transmembrane region" description="Helical" evidence="5">
    <location>
        <begin position="362"/>
        <end position="381"/>
    </location>
</feature>
<dbReference type="Gene3D" id="1.10.3430.10">
    <property type="entry name" value="Ammonium transporter AmtB like domains"/>
    <property type="match status" value="1"/>
</dbReference>
<evidence type="ECO:0000256" key="2">
    <source>
        <dbReference type="ARBA" id="ARBA00022692"/>
    </source>
</evidence>
<evidence type="ECO:0000256" key="4">
    <source>
        <dbReference type="ARBA" id="ARBA00023136"/>
    </source>
</evidence>
<feature type="transmembrane region" description="Helical" evidence="5">
    <location>
        <begin position="175"/>
        <end position="197"/>
    </location>
</feature>
<feature type="domain" description="Ammonium transporter AmtB-like" evidence="6">
    <location>
        <begin position="44"/>
        <end position="432"/>
    </location>
</feature>
<dbReference type="PANTHER" id="PTHR11730">
    <property type="entry name" value="AMMONIUM TRANSPORTER"/>
    <property type="match status" value="1"/>
</dbReference>
<feature type="transmembrane region" description="Helical" evidence="5">
    <location>
        <begin position="44"/>
        <end position="65"/>
    </location>
</feature>